<dbReference type="InterPro" id="IPR029063">
    <property type="entry name" value="SAM-dependent_MTases_sf"/>
</dbReference>
<reference evidence="3" key="1">
    <citation type="journal article" date="2008" name="J. Bacteriol.">
        <title>Genome sequence of Thermofilum pendens reveals an exceptional loss of biosynthetic pathways without genome reduction.</title>
        <authorList>
            <person name="Anderson I."/>
            <person name="Rodriguez J."/>
            <person name="Susanti D."/>
            <person name="Porat I."/>
            <person name="Reich C."/>
            <person name="Ulrich L.E."/>
            <person name="Elkins J.G."/>
            <person name="Mavromatis K."/>
            <person name="Lykidis A."/>
            <person name="Kim E."/>
            <person name="Thompson L.S."/>
            <person name="Nolan M."/>
            <person name="Land M."/>
            <person name="Copeland A."/>
            <person name="Lapidus A."/>
            <person name="Lucas S."/>
            <person name="Detter C."/>
            <person name="Zhulin I.B."/>
            <person name="Olsen G.J."/>
            <person name="Whitman W."/>
            <person name="Mukhopadhyay B."/>
            <person name="Bristow J."/>
            <person name="Kyrpides N."/>
        </authorList>
    </citation>
    <scope>NUCLEOTIDE SEQUENCE [LARGE SCALE GENOMIC DNA]</scope>
    <source>
        <strain evidence="3">DSM 2475 / Hrk 5</strain>
    </source>
</reference>
<dbReference type="NCBIfam" id="TIGR01444">
    <property type="entry name" value="fkbM_fam"/>
    <property type="match status" value="1"/>
</dbReference>
<dbReference type="EMBL" id="CP000505">
    <property type="protein sequence ID" value="ABL77471.1"/>
    <property type="molecule type" value="Genomic_DNA"/>
</dbReference>
<dbReference type="Gene3D" id="3.40.50.150">
    <property type="entry name" value="Vaccinia Virus protein VP39"/>
    <property type="match status" value="1"/>
</dbReference>
<evidence type="ECO:0000313" key="2">
    <source>
        <dbReference type="EMBL" id="ABL77471.1"/>
    </source>
</evidence>
<keyword evidence="2" id="KW-0489">Methyltransferase</keyword>
<dbReference type="InterPro" id="IPR006342">
    <property type="entry name" value="FkbM_mtfrase"/>
</dbReference>
<dbReference type="GO" id="GO:0008168">
    <property type="term" value="F:methyltransferase activity"/>
    <property type="evidence" value="ECO:0007669"/>
    <property type="project" value="UniProtKB-KW"/>
</dbReference>
<proteinExistence type="predicted"/>
<dbReference type="Pfam" id="PF05050">
    <property type="entry name" value="Methyltransf_21"/>
    <property type="match status" value="1"/>
</dbReference>
<dbReference type="GO" id="GO:0032259">
    <property type="term" value="P:methylation"/>
    <property type="evidence" value="ECO:0007669"/>
    <property type="project" value="UniProtKB-KW"/>
</dbReference>
<dbReference type="SUPFAM" id="SSF53335">
    <property type="entry name" value="S-adenosyl-L-methionine-dependent methyltransferases"/>
    <property type="match status" value="1"/>
</dbReference>
<dbReference type="OrthoDB" id="25645at2157"/>
<dbReference type="InterPro" id="IPR052514">
    <property type="entry name" value="SAM-dependent_MTase"/>
</dbReference>
<organism evidence="2 3">
    <name type="scientific">Thermofilum pendens (strain DSM 2475 / Hrk 5)</name>
    <dbReference type="NCBI Taxonomy" id="368408"/>
    <lineage>
        <taxon>Archaea</taxon>
        <taxon>Thermoproteota</taxon>
        <taxon>Thermoprotei</taxon>
        <taxon>Thermofilales</taxon>
        <taxon>Thermofilaceae</taxon>
        <taxon>Thermofilum</taxon>
    </lineage>
</organism>
<dbReference type="Proteomes" id="UP000000641">
    <property type="component" value="Chromosome"/>
</dbReference>
<dbReference type="STRING" id="368408.Tpen_0061"/>
<dbReference type="HOGENOM" id="CLU_1084251_0_0_2"/>
<dbReference type="EnsemblBacteria" id="ABL77471">
    <property type="protein sequence ID" value="ABL77471"/>
    <property type="gene ID" value="Tpen_0061"/>
</dbReference>
<sequence length="259" mass="28953">MPSRERAEKILFLLGELLYESQRVLSSSHAVLVFGAHRFVVPKGWADSSLRNLEHVFVKHDYDRIPGFTRVPRGSTVVDLGAYVGFFSVKVHSESPGARLVAVEANPQACRYLRHNLRMNGVRSEAYCLAVGESDGVGRLFVAEDPVNSSLLEEYSSSFSRVSGVARVAQLSLSSLWRRLDVGHASLLKVDVEGVEERVLRASRDVLTPGCVDRVVVEVHPPYSSPSRVVELLERGFHVATYYDYEAPFQVFVYGWAKR</sequence>
<keyword evidence="2" id="KW-0808">Transferase</keyword>
<name>A1RW91_THEPD</name>
<evidence type="ECO:0000313" key="3">
    <source>
        <dbReference type="Proteomes" id="UP000000641"/>
    </source>
</evidence>
<feature type="domain" description="Methyltransferase FkbM" evidence="1">
    <location>
        <begin position="79"/>
        <end position="237"/>
    </location>
</feature>
<dbReference type="PANTHER" id="PTHR34203">
    <property type="entry name" value="METHYLTRANSFERASE, FKBM FAMILY PROTEIN"/>
    <property type="match status" value="1"/>
</dbReference>
<gene>
    <name evidence="2" type="ordered locus">Tpen_0061</name>
</gene>
<protein>
    <submittedName>
        <fullName evidence="2">Methyltransferase FkbM family</fullName>
    </submittedName>
</protein>
<evidence type="ECO:0000259" key="1">
    <source>
        <dbReference type="Pfam" id="PF05050"/>
    </source>
</evidence>
<accession>A1RW91</accession>
<keyword evidence="3" id="KW-1185">Reference proteome</keyword>
<dbReference type="GeneID" id="4601780"/>
<dbReference type="KEGG" id="tpe:Tpen_0061"/>
<dbReference type="PANTHER" id="PTHR34203:SF15">
    <property type="entry name" value="SLL1173 PROTEIN"/>
    <property type="match status" value="1"/>
</dbReference>
<dbReference type="RefSeq" id="WP_011751736.1">
    <property type="nucleotide sequence ID" value="NC_008698.1"/>
</dbReference>
<dbReference type="AlphaFoldDB" id="A1RW91"/>
<dbReference type="eggNOG" id="arCOG01400">
    <property type="taxonomic scope" value="Archaea"/>
</dbReference>